<gene>
    <name evidence="1" type="ORF">ZHAS_00017156</name>
</gene>
<dbReference type="EMBL" id="KE525342">
    <property type="protein sequence ID" value="KFB48893.1"/>
    <property type="molecule type" value="Genomic_DNA"/>
</dbReference>
<dbReference type="AlphaFoldDB" id="A0A084WF99"/>
<evidence type="ECO:0000313" key="2">
    <source>
        <dbReference type="EnsemblMetazoa" id="ASIC017156-PA"/>
    </source>
</evidence>
<accession>A0A084WF99</accession>
<sequence>MFPMIRLETPANRWNRTGYLKNLTLMGGIDATVHHVSKRVTVDARARSPGNNYLLV</sequence>
<dbReference type="EMBL" id="ATLV01023319">
    <property type="status" value="NOT_ANNOTATED_CDS"/>
    <property type="molecule type" value="Genomic_DNA"/>
</dbReference>
<evidence type="ECO:0000313" key="1">
    <source>
        <dbReference type="EMBL" id="KFB48893.1"/>
    </source>
</evidence>
<name>A0A084WF99_ANOSI</name>
<dbReference type="Proteomes" id="UP000030765">
    <property type="component" value="Unassembled WGS sequence"/>
</dbReference>
<dbReference type="EnsemblMetazoa" id="ASIC017156-RA">
    <property type="protein sequence ID" value="ASIC017156-PA"/>
    <property type="gene ID" value="ASIC017156"/>
</dbReference>
<evidence type="ECO:0000313" key="3">
    <source>
        <dbReference type="Proteomes" id="UP000030765"/>
    </source>
</evidence>
<keyword evidence="3" id="KW-1185">Reference proteome</keyword>
<reference evidence="1 3" key="1">
    <citation type="journal article" date="2014" name="BMC Genomics">
        <title>Genome sequence of Anopheles sinensis provides insight into genetics basis of mosquito competence for malaria parasites.</title>
        <authorList>
            <person name="Zhou D."/>
            <person name="Zhang D."/>
            <person name="Ding G."/>
            <person name="Shi L."/>
            <person name="Hou Q."/>
            <person name="Ye Y."/>
            <person name="Xu Y."/>
            <person name="Zhou H."/>
            <person name="Xiong C."/>
            <person name="Li S."/>
            <person name="Yu J."/>
            <person name="Hong S."/>
            <person name="Yu X."/>
            <person name="Zou P."/>
            <person name="Chen C."/>
            <person name="Chang X."/>
            <person name="Wang W."/>
            <person name="Lv Y."/>
            <person name="Sun Y."/>
            <person name="Ma L."/>
            <person name="Shen B."/>
            <person name="Zhu C."/>
        </authorList>
    </citation>
    <scope>NUCLEOTIDE SEQUENCE [LARGE SCALE GENOMIC DNA]</scope>
</reference>
<reference evidence="2" key="2">
    <citation type="submission" date="2020-05" db="UniProtKB">
        <authorList>
            <consortium name="EnsemblMetazoa"/>
        </authorList>
    </citation>
    <scope>IDENTIFICATION</scope>
</reference>
<organism evidence="1">
    <name type="scientific">Anopheles sinensis</name>
    <name type="common">Mosquito</name>
    <dbReference type="NCBI Taxonomy" id="74873"/>
    <lineage>
        <taxon>Eukaryota</taxon>
        <taxon>Metazoa</taxon>
        <taxon>Ecdysozoa</taxon>
        <taxon>Arthropoda</taxon>
        <taxon>Hexapoda</taxon>
        <taxon>Insecta</taxon>
        <taxon>Pterygota</taxon>
        <taxon>Neoptera</taxon>
        <taxon>Endopterygota</taxon>
        <taxon>Diptera</taxon>
        <taxon>Nematocera</taxon>
        <taxon>Culicoidea</taxon>
        <taxon>Culicidae</taxon>
        <taxon>Anophelinae</taxon>
        <taxon>Anopheles</taxon>
    </lineage>
</organism>
<protein>
    <submittedName>
        <fullName evidence="1 2">Zinc finger protein basonuclin-1 isoform X4</fullName>
    </submittedName>
</protein>
<proteinExistence type="predicted"/>
<dbReference type="VEuPathDB" id="VectorBase:ASIC017156"/>